<dbReference type="PANTHER" id="PTHR33445:SF1">
    <property type="entry name" value="ATP SYNTHASE SUBUNIT B"/>
    <property type="match status" value="1"/>
</dbReference>
<evidence type="ECO:0000313" key="17">
    <source>
        <dbReference type="Proteomes" id="UP000198744"/>
    </source>
</evidence>
<comment type="function">
    <text evidence="10 13">F(1)F(0) ATP synthase produces ATP from ADP in the presence of a proton or sodium gradient. F-type ATPases consist of two structural domains, F(1) containing the extramembraneous catalytic core and F(0) containing the membrane proton channel, linked together by a central stalk and a peripheral stalk. During catalysis, ATP synthesis in the catalytic domain of F(1) is coupled via a rotary mechanism of the central stalk subunits to proton translocation.</text>
</comment>
<keyword evidence="13" id="KW-1003">Cell membrane</keyword>
<dbReference type="GO" id="GO:0005886">
    <property type="term" value="C:plasma membrane"/>
    <property type="evidence" value="ECO:0007669"/>
    <property type="project" value="UniProtKB-SubCell"/>
</dbReference>
<evidence type="ECO:0000256" key="5">
    <source>
        <dbReference type="ARBA" id="ARBA00022781"/>
    </source>
</evidence>
<keyword evidence="5 13" id="KW-0375">Hydrogen ion transport</keyword>
<evidence type="ECO:0000256" key="2">
    <source>
        <dbReference type="ARBA" id="ARBA00022448"/>
    </source>
</evidence>
<evidence type="ECO:0000256" key="10">
    <source>
        <dbReference type="ARBA" id="ARBA00025198"/>
    </source>
</evidence>
<dbReference type="Proteomes" id="UP000198744">
    <property type="component" value="Unassembled WGS sequence"/>
</dbReference>
<evidence type="ECO:0000256" key="13">
    <source>
        <dbReference type="HAMAP-Rule" id="MF_01398"/>
    </source>
</evidence>
<accession>A0A1H7X2L6</accession>
<keyword evidence="7 13" id="KW-0406">Ion transport</keyword>
<evidence type="ECO:0000256" key="14">
    <source>
        <dbReference type="RuleBase" id="RU003848"/>
    </source>
</evidence>
<comment type="function">
    <text evidence="11">Component of the F(0) channel, it forms part of the peripheral stalk, linking F(1) to F(0). The b'-subunit is a diverged and duplicated form of b found in plants and photosynthetic bacteria.</text>
</comment>
<feature type="coiled-coil region" evidence="15">
    <location>
        <begin position="79"/>
        <end position="146"/>
    </location>
</feature>
<evidence type="ECO:0000256" key="8">
    <source>
        <dbReference type="ARBA" id="ARBA00023136"/>
    </source>
</evidence>
<evidence type="ECO:0000256" key="7">
    <source>
        <dbReference type="ARBA" id="ARBA00023065"/>
    </source>
</evidence>
<evidence type="ECO:0000256" key="9">
    <source>
        <dbReference type="ARBA" id="ARBA00023310"/>
    </source>
</evidence>
<dbReference type="GO" id="GO:0046961">
    <property type="term" value="F:proton-transporting ATPase activity, rotational mechanism"/>
    <property type="evidence" value="ECO:0007669"/>
    <property type="project" value="TreeGrafter"/>
</dbReference>
<keyword evidence="3 13" id="KW-0138">CF(0)</keyword>
<name>A0A1H7X2L6_9BACT</name>
<comment type="subunit">
    <text evidence="13">F-type ATPases have 2 components, F(1) - the catalytic core - and F(0) - the membrane proton channel. F(1) has five subunits: alpha(3), beta(3), gamma(1), delta(1), epsilon(1). F(0) has three main subunits: a(1), b(2) and c(10-14). The alpha and beta chains form an alternating ring which encloses part of the gamma chain. F(1) is attached to F(0) by a central stalk formed by the gamma and epsilon chains, while a peripheral stalk is formed by the delta and b chains.</text>
</comment>
<evidence type="ECO:0000256" key="6">
    <source>
        <dbReference type="ARBA" id="ARBA00022989"/>
    </source>
</evidence>
<keyword evidence="8 13" id="KW-0472">Membrane</keyword>
<keyword evidence="17" id="KW-1185">Reference proteome</keyword>
<dbReference type="GO" id="GO:0012505">
    <property type="term" value="C:endomembrane system"/>
    <property type="evidence" value="ECO:0007669"/>
    <property type="project" value="UniProtKB-SubCell"/>
</dbReference>
<keyword evidence="9 13" id="KW-0066">ATP synthesis</keyword>
<evidence type="ECO:0000256" key="1">
    <source>
        <dbReference type="ARBA" id="ARBA00005513"/>
    </source>
</evidence>
<gene>
    <name evidence="13" type="primary">atpF</name>
    <name evidence="16" type="ORF">SAMN04489760_10924</name>
</gene>
<protein>
    <recommendedName>
        <fullName evidence="13">ATP synthase subunit b</fullName>
    </recommendedName>
    <alternativeName>
        <fullName evidence="13">ATP synthase F(0) sector subunit b</fullName>
    </alternativeName>
    <alternativeName>
        <fullName evidence="13">ATPase subunit I</fullName>
    </alternativeName>
    <alternativeName>
        <fullName evidence="13">F-type ATPase subunit b</fullName>
        <shortName evidence="13">F-ATPase subunit b</shortName>
    </alternativeName>
</protein>
<sequence length="202" mass="22945">MRGFMWRHSPKDCLGLIPAFLLVLSLVPSVVMASGGGEHGGEGPDLVRFGWQVFDFLALAVLLWWLLAGKVKSFFGGRQEEIKTALEEARLAKEEAQRKFEEYSSKLEKATGEIEGLYEMIKSQGSVEKEKILEDAKKAAEKMKEDTQTRIEQEFKKASSQLRLEAVQLSVQMAEDILKRNVTSEDHKIMVKDYLDKVVRKH</sequence>
<keyword evidence="15" id="KW-0175">Coiled coil</keyword>
<comment type="subcellular location">
    <subcellularLocation>
        <location evidence="13">Cell membrane</location>
        <topology evidence="13">Single-pass membrane protein</topology>
    </subcellularLocation>
    <subcellularLocation>
        <location evidence="12">Endomembrane system</location>
        <topology evidence="12">Single-pass membrane protein</topology>
    </subcellularLocation>
</comment>
<organism evidence="16 17">
    <name type="scientific">Syntrophus gentianae</name>
    <dbReference type="NCBI Taxonomy" id="43775"/>
    <lineage>
        <taxon>Bacteria</taxon>
        <taxon>Pseudomonadati</taxon>
        <taxon>Thermodesulfobacteriota</taxon>
        <taxon>Syntrophia</taxon>
        <taxon>Syntrophales</taxon>
        <taxon>Syntrophaceae</taxon>
        <taxon>Syntrophus</taxon>
    </lineage>
</organism>
<evidence type="ECO:0000256" key="15">
    <source>
        <dbReference type="SAM" id="Coils"/>
    </source>
</evidence>
<dbReference type="AlphaFoldDB" id="A0A1H7X2L6"/>
<proteinExistence type="inferred from homology"/>
<feature type="transmembrane region" description="Helical" evidence="13">
    <location>
        <begin position="49"/>
        <end position="68"/>
    </location>
</feature>
<dbReference type="PANTHER" id="PTHR33445">
    <property type="entry name" value="ATP SYNTHASE SUBUNIT B', CHLOROPLASTIC"/>
    <property type="match status" value="1"/>
</dbReference>
<dbReference type="CDD" id="cd06503">
    <property type="entry name" value="ATP-synt_Fo_b"/>
    <property type="match status" value="1"/>
</dbReference>
<evidence type="ECO:0000256" key="4">
    <source>
        <dbReference type="ARBA" id="ARBA00022692"/>
    </source>
</evidence>
<dbReference type="RefSeq" id="WP_093883146.1">
    <property type="nucleotide sequence ID" value="NZ_FOBS01000009.1"/>
</dbReference>
<evidence type="ECO:0000256" key="3">
    <source>
        <dbReference type="ARBA" id="ARBA00022547"/>
    </source>
</evidence>
<reference evidence="16 17" key="1">
    <citation type="submission" date="2016-10" db="EMBL/GenBank/DDBJ databases">
        <authorList>
            <person name="de Groot N.N."/>
        </authorList>
    </citation>
    <scope>NUCLEOTIDE SEQUENCE [LARGE SCALE GENOMIC DNA]</scope>
    <source>
        <strain evidence="16 17">DSM 8423</strain>
    </source>
</reference>
<evidence type="ECO:0000313" key="16">
    <source>
        <dbReference type="EMBL" id="SEM28090.1"/>
    </source>
</evidence>
<dbReference type="GO" id="GO:0046933">
    <property type="term" value="F:proton-transporting ATP synthase activity, rotational mechanism"/>
    <property type="evidence" value="ECO:0007669"/>
    <property type="project" value="UniProtKB-UniRule"/>
</dbReference>
<dbReference type="GO" id="GO:0045259">
    <property type="term" value="C:proton-transporting ATP synthase complex"/>
    <property type="evidence" value="ECO:0007669"/>
    <property type="project" value="UniProtKB-KW"/>
</dbReference>
<dbReference type="HAMAP" id="MF_01398">
    <property type="entry name" value="ATP_synth_b_bprime"/>
    <property type="match status" value="1"/>
</dbReference>
<dbReference type="STRING" id="43775.SAMN04489760_10924"/>
<dbReference type="EMBL" id="FOBS01000009">
    <property type="protein sequence ID" value="SEM28090.1"/>
    <property type="molecule type" value="Genomic_DNA"/>
</dbReference>
<dbReference type="InterPro" id="IPR002146">
    <property type="entry name" value="ATP_synth_b/b'su_bac/chlpt"/>
</dbReference>
<evidence type="ECO:0000256" key="12">
    <source>
        <dbReference type="ARBA" id="ARBA00037847"/>
    </source>
</evidence>
<keyword evidence="6 13" id="KW-1133">Transmembrane helix</keyword>
<evidence type="ECO:0000256" key="11">
    <source>
        <dbReference type="ARBA" id="ARBA00025614"/>
    </source>
</evidence>
<keyword evidence="4 13" id="KW-0812">Transmembrane</keyword>
<comment type="similarity">
    <text evidence="1 13 14">Belongs to the ATPase B chain family.</text>
</comment>
<dbReference type="OrthoDB" id="5471016at2"/>
<dbReference type="Pfam" id="PF00430">
    <property type="entry name" value="ATP-synt_B"/>
    <property type="match status" value="1"/>
</dbReference>
<keyword evidence="2 13" id="KW-0813">Transport</keyword>
<dbReference type="InterPro" id="IPR050059">
    <property type="entry name" value="ATP_synthase_B_chain"/>
</dbReference>